<evidence type="ECO:0000256" key="2">
    <source>
        <dbReference type="SAM" id="MobiDB-lite"/>
    </source>
</evidence>
<keyword evidence="3" id="KW-1133">Transmembrane helix</keyword>
<feature type="transmembrane region" description="Helical" evidence="3">
    <location>
        <begin position="12"/>
        <end position="34"/>
    </location>
</feature>
<organism evidence="4 5">
    <name type="scientific">Auritidibacter ignavus</name>
    <dbReference type="NCBI Taxonomy" id="678932"/>
    <lineage>
        <taxon>Bacteria</taxon>
        <taxon>Bacillati</taxon>
        <taxon>Actinomycetota</taxon>
        <taxon>Actinomycetes</taxon>
        <taxon>Micrococcales</taxon>
        <taxon>Micrococcaceae</taxon>
        <taxon>Auritidibacter</taxon>
    </lineage>
</organism>
<feature type="transmembrane region" description="Helical" evidence="3">
    <location>
        <begin position="71"/>
        <end position="89"/>
    </location>
</feature>
<feature type="region of interest" description="Disordered" evidence="2">
    <location>
        <begin position="116"/>
        <end position="139"/>
    </location>
</feature>
<feature type="transmembrane region" description="Helical" evidence="3">
    <location>
        <begin position="46"/>
        <end position="65"/>
    </location>
</feature>
<dbReference type="GeneID" id="83695774"/>
<dbReference type="RefSeq" id="WP_110098049.1">
    <property type="nucleotide sequence ID" value="NZ_CP122561.1"/>
</dbReference>
<evidence type="ECO:0000256" key="1">
    <source>
        <dbReference type="ARBA" id="ARBA00008404"/>
    </source>
</evidence>
<name>A0AAJ6DBT9_9MICC</name>
<dbReference type="InterPro" id="IPR005133">
    <property type="entry name" value="PhaG_MnhG_YufB"/>
</dbReference>
<dbReference type="Pfam" id="PF03334">
    <property type="entry name" value="PhaG_MnhG_YufB"/>
    <property type="match status" value="1"/>
</dbReference>
<dbReference type="GO" id="GO:0015385">
    <property type="term" value="F:sodium:proton antiporter activity"/>
    <property type="evidence" value="ECO:0007669"/>
    <property type="project" value="TreeGrafter"/>
</dbReference>
<evidence type="ECO:0000313" key="5">
    <source>
        <dbReference type="Proteomes" id="UP001224674"/>
    </source>
</evidence>
<dbReference type="EMBL" id="CP122566">
    <property type="protein sequence ID" value="WGH92985.1"/>
    <property type="molecule type" value="Genomic_DNA"/>
</dbReference>
<gene>
    <name evidence="4" type="primary">mnhG</name>
    <name evidence="4" type="ORF">QDX21_11940</name>
</gene>
<reference evidence="4 5" key="1">
    <citation type="submission" date="2023-03" db="EMBL/GenBank/DDBJ databases">
        <title>Complete genome sequences of several Auritidibacter ignavus strains isolated from ear infections.</title>
        <authorList>
            <person name="Baehr T."/>
            <person name="Baumhoegger A.M."/>
        </authorList>
    </citation>
    <scope>NUCLEOTIDE SEQUENCE [LARGE SCALE GENOMIC DNA]</scope>
    <source>
        <strain evidence="4 5">BABAE-6</strain>
    </source>
</reference>
<keyword evidence="3" id="KW-0812">Transmembrane</keyword>
<dbReference type="PANTHER" id="PTHR34703:SF1">
    <property type="entry name" value="ANTIPORTER SUBUNIT MNHG2-RELATED"/>
    <property type="match status" value="1"/>
</dbReference>
<protein>
    <submittedName>
        <fullName evidence="4">Monovalent cation/H(+) antiporter subunit G</fullName>
    </submittedName>
</protein>
<dbReference type="PANTHER" id="PTHR34703">
    <property type="entry name" value="ANTIPORTER SUBUNIT MNHG2-RELATED"/>
    <property type="match status" value="1"/>
</dbReference>
<comment type="similarity">
    <text evidence="1">Belongs to the CPA3 antiporters (TC 2.A.63) subunit G family.</text>
</comment>
<sequence>MIEFESGWEIAGAILIVVGCSQSATAGIGLLRFPDVLSRIHAATKPQVFGLLTALAGLGCIWQSWWWVPVLVVAWVLQLVTAPVSAHLVGRATYRSRHLDPELLYVDELAEVITRQDEKDQRADHDQPDESAQKPAQNS</sequence>
<keyword evidence="3" id="KW-0472">Membrane</keyword>
<keyword evidence="5" id="KW-1185">Reference proteome</keyword>
<evidence type="ECO:0000256" key="3">
    <source>
        <dbReference type="SAM" id="Phobius"/>
    </source>
</evidence>
<feature type="compositionally biased region" description="Basic and acidic residues" evidence="2">
    <location>
        <begin position="116"/>
        <end position="132"/>
    </location>
</feature>
<dbReference type="Proteomes" id="UP001224674">
    <property type="component" value="Chromosome"/>
</dbReference>
<evidence type="ECO:0000313" key="4">
    <source>
        <dbReference type="EMBL" id="WGH92985.1"/>
    </source>
</evidence>
<dbReference type="NCBIfam" id="TIGR01300">
    <property type="entry name" value="CPA3_mnhG_phaG"/>
    <property type="match status" value="1"/>
</dbReference>
<accession>A0AAJ6DBT9</accession>
<dbReference type="AlphaFoldDB" id="A0AAJ6DBT9"/>
<dbReference type="NCBIfam" id="NF009314">
    <property type="entry name" value="PRK12674.1-2"/>
    <property type="match status" value="1"/>
</dbReference>
<proteinExistence type="inferred from homology"/>